<name>A0A5C7F9P4_9BACI</name>
<keyword evidence="4 5" id="KW-0418">Kinase</keyword>
<dbReference type="PANTHER" id="PTHR31756">
    <property type="entry name" value="PYRUVATE, PHOSPHATE DIKINASE REGULATORY PROTEIN 1, CHLOROPLASTIC"/>
    <property type="match status" value="1"/>
</dbReference>
<comment type="catalytic activity">
    <reaction evidence="5">
        <text>N(tele)-phospho-L-histidyl/L-threonyl-[pyruvate, phosphate dikinase] + ADP = N(tele)-phospho-L-histidyl/O-phospho-L-threonyl-[pyruvate, phosphate dikinase] + AMP + H(+)</text>
        <dbReference type="Rhea" id="RHEA:43692"/>
        <dbReference type="Rhea" id="RHEA-COMP:10650"/>
        <dbReference type="Rhea" id="RHEA-COMP:10651"/>
        <dbReference type="ChEBI" id="CHEBI:15378"/>
        <dbReference type="ChEBI" id="CHEBI:30013"/>
        <dbReference type="ChEBI" id="CHEBI:61977"/>
        <dbReference type="ChEBI" id="CHEBI:83586"/>
        <dbReference type="ChEBI" id="CHEBI:456215"/>
        <dbReference type="ChEBI" id="CHEBI:456216"/>
        <dbReference type="EC" id="2.7.11.32"/>
    </reaction>
</comment>
<evidence type="ECO:0000256" key="3">
    <source>
        <dbReference type="ARBA" id="ARBA00022741"/>
    </source>
</evidence>
<proteinExistence type="inferred from homology"/>
<dbReference type="AlphaFoldDB" id="A0A5C7F9P4"/>
<comment type="catalytic activity">
    <reaction evidence="5">
        <text>N(tele)-phospho-L-histidyl/O-phospho-L-threonyl-[pyruvate, phosphate dikinase] + phosphate + H(+) = N(tele)-phospho-L-histidyl/L-threonyl-[pyruvate, phosphate dikinase] + diphosphate</text>
        <dbReference type="Rhea" id="RHEA:43696"/>
        <dbReference type="Rhea" id="RHEA-COMP:10650"/>
        <dbReference type="Rhea" id="RHEA-COMP:10651"/>
        <dbReference type="ChEBI" id="CHEBI:15378"/>
        <dbReference type="ChEBI" id="CHEBI:30013"/>
        <dbReference type="ChEBI" id="CHEBI:33019"/>
        <dbReference type="ChEBI" id="CHEBI:43474"/>
        <dbReference type="ChEBI" id="CHEBI:61977"/>
        <dbReference type="ChEBI" id="CHEBI:83586"/>
        <dbReference type="EC" id="2.7.4.27"/>
    </reaction>
</comment>
<dbReference type="InterPro" id="IPR026565">
    <property type="entry name" value="PPDK_reg"/>
</dbReference>
<evidence type="ECO:0000313" key="6">
    <source>
        <dbReference type="EMBL" id="WWD81594.1"/>
    </source>
</evidence>
<dbReference type="KEGG" id="ahal:FTX54_004635"/>
<dbReference type="GO" id="GO:0005524">
    <property type="term" value="F:ATP binding"/>
    <property type="evidence" value="ECO:0007669"/>
    <property type="project" value="InterPro"/>
</dbReference>
<evidence type="ECO:0000256" key="1">
    <source>
        <dbReference type="ARBA" id="ARBA00022527"/>
    </source>
</evidence>
<comment type="function">
    <text evidence="5">Bifunctional serine/threonine kinase and phosphorylase involved in the regulation of the pyruvate, phosphate dikinase (PPDK) by catalyzing its phosphorylation/dephosphorylation.</text>
</comment>
<evidence type="ECO:0000256" key="2">
    <source>
        <dbReference type="ARBA" id="ARBA00022679"/>
    </source>
</evidence>
<dbReference type="GO" id="GO:0043531">
    <property type="term" value="F:ADP binding"/>
    <property type="evidence" value="ECO:0007669"/>
    <property type="project" value="UniProtKB-UniRule"/>
</dbReference>
<dbReference type="HAMAP" id="MF_00921">
    <property type="entry name" value="PDRP"/>
    <property type="match status" value="1"/>
</dbReference>
<organism evidence="6 7">
    <name type="scientific">Alkalicoccus halolimnae</name>
    <dbReference type="NCBI Taxonomy" id="1667239"/>
    <lineage>
        <taxon>Bacteria</taxon>
        <taxon>Bacillati</taxon>
        <taxon>Bacillota</taxon>
        <taxon>Bacilli</taxon>
        <taxon>Bacillales</taxon>
        <taxon>Bacillaceae</taxon>
        <taxon>Alkalicoccus</taxon>
    </lineage>
</organism>
<dbReference type="GO" id="GO:0016776">
    <property type="term" value="F:phosphotransferase activity, phosphate group as acceptor"/>
    <property type="evidence" value="ECO:0007669"/>
    <property type="project" value="UniProtKB-UniRule"/>
</dbReference>
<dbReference type="InterPro" id="IPR005177">
    <property type="entry name" value="Kinase-pyrophosphorylase"/>
</dbReference>
<feature type="binding site" evidence="5">
    <location>
        <begin position="148"/>
        <end position="155"/>
    </location>
    <ligand>
        <name>ADP</name>
        <dbReference type="ChEBI" id="CHEBI:456216"/>
    </ligand>
</feature>
<evidence type="ECO:0000256" key="5">
    <source>
        <dbReference type="HAMAP-Rule" id="MF_00921"/>
    </source>
</evidence>
<accession>A0A5C7F9P4</accession>
<keyword evidence="2 5" id="KW-0808">Transferase</keyword>
<dbReference type="PANTHER" id="PTHR31756:SF3">
    <property type="entry name" value="PYRUVATE, PHOSPHATE DIKINASE REGULATORY PROTEIN 1, CHLOROPLASTIC"/>
    <property type="match status" value="1"/>
</dbReference>
<keyword evidence="3 5" id="KW-0547">Nucleotide-binding</keyword>
<dbReference type="OrthoDB" id="9782201at2"/>
<keyword evidence="6" id="KW-0670">Pyruvate</keyword>
<protein>
    <recommendedName>
        <fullName evidence="5">Putative pyruvate, phosphate dikinase regulatory protein</fullName>
        <shortName evidence="5">PPDK regulatory protein</shortName>
        <ecNumber evidence="5">2.7.11.32</ecNumber>
        <ecNumber evidence="5">2.7.4.27</ecNumber>
    </recommendedName>
</protein>
<dbReference type="Proteomes" id="UP000321816">
    <property type="component" value="Chromosome"/>
</dbReference>
<evidence type="ECO:0000313" key="7">
    <source>
        <dbReference type="Proteomes" id="UP000321816"/>
    </source>
</evidence>
<dbReference type="EC" id="2.7.4.27" evidence="5"/>
<keyword evidence="1 5" id="KW-0723">Serine/threonine-protein kinase</keyword>
<dbReference type="EMBL" id="CP144914">
    <property type="protein sequence ID" value="WWD81594.1"/>
    <property type="molecule type" value="Genomic_DNA"/>
</dbReference>
<dbReference type="EC" id="2.7.11.32" evidence="5"/>
<keyword evidence="7" id="KW-1185">Reference proteome</keyword>
<sequence length="271" mass="30850">MVKKVFIVSDSLGETADRMVGAALKQFDVNNVEIRRFPHVTTEKKVERLVKEAEQSKSLIAYTIVVESLRRYMKELAAQKGIEAVNLLEPLLHSMEKTFESAPKKEPGMMHKLDEEYFRRIEAVEFAVKYDDAQDTSGILKADLVLIGVSRTSKTPLSMYLAHKQFKVANVPLVPEVKVPDELYQLPRERCVGLVISPQKLNSIRRVRLRTMGLKEEADYASMDRILKEIDYAENIMKRVGCPIINVSDKAVEETASYILEFLKVERSADS</sequence>
<reference evidence="6 7" key="1">
    <citation type="submission" date="2024-01" db="EMBL/GenBank/DDBJ databases">
        <title>Complete Genome Sequence of Alkalicoccus halolimnae BZ-SZ-XJ29T, a Moderately Halophilic Bacterium Isolated from a Salt Lake.</title>
        <authorList>
            <person name="Zhao B."/>
        </authorList>
    </citation>
    <scope>NUCLEOTIDE SEQUENCE [LARGE SCALE GENOMIC DNA]</scope>
    <source>
        <strain evidence="6 7">BZ-SZ-XJ29</strain>
    </source>
</reference>
<dbReference type="NCBIfam" id="NF003742">
    <property type="entry name" value="PRK05339.1"/>
    <property type="match status" value="1"/>
</dbReference>
<dbReference type="GO" id="GO:0004674">
    <property type="term" value="F:protein serine/threonine kinase activity"/>
    <property type="evidence" value="ECO:0007669"/>
    <property type="project" value="UniProtKB-UniRule"/>
</dbReference>
<dbReference type="Pfam" id="PF03618">
    <property type="entry name" value="Kinase-PPPase"/>
    <property type="match status" value="1"/>
</dbReference>
<gene>
    <name evidence="6" type="ORF">FTX54_004635</name>
</gene>
<evidence type="ECO:0000256" key="4">
    <source>
        <dbReference type="ARBA" id="ARBA00022777"/>
    </source>
</evidence>
<comment type="similarity">
    <text evidence="5">Belongs to the pyruvate, phosphate/water dikinase regulatory protein family. PDRP subfamily.</text>
</comment>
<dbReference type="RefSeq" id="WP_147803227.1">
    <property type="nucleotide sequence ID" value="NZ_CP144914.1"/>
</dbReference>